<accession>A0A315ECZ1</accession>
<protein>
    <submittedName>
        <fullName evidence="1">Uncharacterized protein</fullName>
    </submittedName>
</protein>
<dbReference type="Gene3D" id="2.130.10.10">
    <property type="entry name" value="YVTN repeat-like/Quinoprotein amine dehydrogenase"/>
    <property type="match status" value="2"/>
</dbReference>
<dbReference type="PANTHER" id="PTHR47197">
    <property type="entry name" value="PROTEIN NIRF"/>
    <property type="match status" value="1"/>
</dbReference>
<gene>
    <name evidence="1" type="ORF">B9Z37_05270</name>
</gene>
<dbReference type="PANTHER" id="PTHR47197:SF3">
    <property type="entry name" value="DIHYDRO-HEME D1 DEHYDROGENASE"/>
    <property type="match status" value="1"/>
</dbReference>
<name>A0A315ECZ1_9BURK</name>
<dbReference type="Proteomes" id="UP000250790">
    <property type="component" value="Unassembled WGS sequence"/>
</dbReference>
<evidence type="ECO:0000313" key="2">
    <source>
        <dbReference type="Proteomes" id="UP000250790"/>
    </source>
</evidence>
<dbReference type="InterPro" id="IPR051200">
    <property type="entry name" value="Host-pathogen_enzymatic-act"/>
</dbReference>
<reference evidence="1 2" key="1">
    <citation type="submission" date="2017-04" db="EMBL/GenBank/DDBJ databases">
        <title>Unexpected and diverse lifestyles within the genus Limnohabitans.</title>
        <authorList>
            <person name="Kasalicky V."/>
            <person name="Mehrshad M."/>
            <person name="Andrei S.-A."/>
            <person name="Salcher M."/>
            <person name="Kratochvilova H."/>
            <person name="Simek K."/>
            <person name="Ghai R."/>
        </authorList>
    </citation>
    <scope>NUCLEOTIDE SEQUENCE [LARGE SCALE GENOMIC DNA]</scope>
    <source>
        <strain evidence="1 2">II-B4</strain>
    </source>
</reference>
<comment type="caution">
    <text evidence="1">The sequence shown here is derived from an EMBL/GenBank/DDBJ whole genome shotgun (WGS) entry which is preliminary data.</text>
</comment>
<proteinExistence type="predicted"/>
<dbReference type="InterPro" id="IPR019405">
    <property type="entry name" value="Lactonase_7-beta_prop"/>
</dbReference>
<dbReference type="SUPFAM" id="SSF50969">
    <property type="entry name" value="YVTN repeat-like/Quinoprotein amine dehydrogenase"/>
    <property type="match status" value="1"/>
</dbReference>
<dbReference type="AlphaFoldDB" id="A0A315ECZ1"/>
<keyword evidence="2" id="KW-1185">Reference proteome</keyword>
<evidence type="ECO:0000313" key="1">
    <source>
        <dbReference type="EMBL" id="PUE53992.1"/>
    </source>
</evidence>
<sequence length="425" mass="46190">MADFCEFFKMKKLFWTGCITGMLWVFGAQAQESLVRVGRIQALGKTNAPQDIYDVRIQSPKSAMFSQDGKKLYINALEGGQTLVYSFPDLQPLRSIDHTFGPADAALFQNETTVFGYPYFHGKAGQYNHFLGKPVEMAMSHNGKYLWVPYYRRSFDLNASSPSALAIIDMQTDKVVRVMPTGPLPKYVAISPDSRQAVVTHWGDNTLGVLDISAEHPKDFRYSGHWVVERKLPTEGIKGNRDNNCGFCLRGTVYTPDGQTVLVARMGGGGVAGFDAATGRYLGTVTDIVPNPRHMVVSHDGRTLYVSGNQSGLVGRYDLAAVVQALKAAGAQRVAGPGGRSLSVGMGVRTIELSPDQRSLYAAINNEAKLVKVDLASWSVVARSDVDPFTVGLAVSPDGKTIVTTSQGREMVGGYSVGLYRDAAR</sequence>
<dbReference type="OrthoDB" id="9774579at2"/>
<dbReference type="InterPro" id="IPR015943">
    <property type="entry name" value="WD40/YVTN_repeat-like_dom_sf"/>
</dbReference>
<organism evidence="1 2">
    <name type="scientific">Limnohabitans parvus II-B4</name>
    <dbReference type="NCBI Taxonomy" id="1293052"/>
    <lineage>
        <taxon>Bacteria</taxon>
        <taxon>Pseudomonadati</taxon>
        <taxon>Pseudomonadota</taxon>
        <taxon>Betaproteobacteria</taxon>
        <taxon>Burkholderiales</taxon>
        <taxon>Comamonadaceae</taxon>
        <taxon>Limnohabitans</taxon>
    </lineage>
</organism>
<dbReference type="EMBL" id="NESN01000002">
    <property type="protein sequence ID" value="PUE53992.1"/>
    <property type="molecule type" value="Genomic_DNA"/>
</dbReference>
<dbReference type="InterPro" id="IPR011044">
    <property type="entry name" value="Quino_amine_DH_bsu"/>
</dbReference>
<dbReference type="Pfam" id="PF10282">
    <property type="entry name" value="Lactonase"/>
    <property type="match status" value="1"/>
</dbReference>